<accession>A0A166IVZ7</accession>
<dbReference type="SUPFAM" id="SSF52540">
    <property type="entry name" value="P-loop containing nucleoside triphosphate hydrolases"/>
    <property type="match status" value="1"/>
</dbReference>
<feature type="domain" description="Nephrocystin 3-like N-terminal" evidence="3">
    <location>
        <begin position="95"/>
        <end position="260"/>
    </location>
</feature>
<organism evidence="4 5">
    <name type="scientific">Athelia psychrophila</name>
    <dbReference type="NCBI Taxonomy" id="1759441"/>
    <lineage>
        <taxon>Eukaryota</taxon>
        <taxon>Fungi</taxon>
        <taxon>Dikarya</taxon>
        <taxon>Basidiomycota</taxon>
        <taxon>Agaricomycotina</taxon>
        <taxon>Agaricomycetes</taxon>
        <taxon>Agaricomycetidae</taxon>
        <taxon>Atheliales</taxon>
        <taxon>Atheliaceae</taxon>
        <taxon>Athelia</taxon>
    </lineage>
</organism>
<dbReference type="STRING" id="436010.A0A166IVZ7"/>
<dbReference type="Pfam" id="PF24883">
    <property type="entry name" value="NPHP3_N"/>
    <property type="match status" value="1"/>
</dbReference>
<evidence type="ECO:0000259" key="3">
    <source>
        <dbReference type="Pfam" id="PF24883"/>
    </source>
</evidence>
<reference evidence="4 5" key="1">
    <citation type="journal article" date="2016" name="Mol. Biol. Evol.">
        <title>Comparative Genomics of Early-Diverging Mushroom-Forming Fungi Provides Insights into the Origins of Lignocellulose Decay Capabilities.</title>
        <authorList>
            <person name="Nagy L.G."/>
            <person name="Riley R."/>
            <person name="Tritt A."/>
            <person name="Adam C."/>
            <person name="Daum C."/>
            <person name="Floudas D."/>
            <person name="Sun H."/>
            <person name="Yadav J.S."/>
            <person name="Pangilinan J."/>
            <person name="Larsson K.H."/>
            <person name="Matsuura K."/>
            <person name="Barry K."/>
            <person name="Labutti K."/>
            <person name="Kuo R."/>
            <person name="Ohm R.A."/>
            <person name="Bhattacharya S.S."/>
            <person name="Shirouzu T."/>
            <person name="Yoshinaga Y."/>
            <person name="Martin F.M."/>
            <person name="Grigoriev I.V."/>
            <person name="Hibbett D.S."/>
        </authorList>
    </citation>
    <scope>NUCLEOTIDE SEQUENCE [LARGE SCALE GENOMIC DNA]</scope>
    <source>
        <strain evidence="4 5">CBS 109695</strain>
    </source>
</reference>
<dbReference type="InterPro" id="IPR056884">
    <property type="entry name" value="NPHP3-like_N"/>
</dbReference>
<dbReference type="InterPro" id="IPR027417">
    <property type="entry name" value="P-loop_NTPase"/>
</dbReference>
<evidence type="ECO:0000313" key="5">
    <source>
        <dbReference type="Proteomes" id="UP000076532"/>
    </source>
</evidence>
<dbReference type="EMBL" id="KV417557">
    <property type="protein sequence ID" value="KZP20230.1"/>
    <property type="molecule type" value="Genomic_DNA"/>
</dbReference>
<dbReference type="AlphaFoldDB" id="A0A166IVZ7"/>
<dbReference type="PANTHER" id="PTHR10039:SF16">
    <property type="entry name" value="GPI INOSITOL-DEACYLASE"/>
    <property type="match status" value="1"/>
</dbReference>
<protein>
    <recommendedName>
        <fullName evidence="3">Nephrocystin 3-like N-terminal domain-containing protein</fullName>
    </recommendedName>
</protein>
<dbReference type="Gene3D" id="3.40.50.300">
    <property type="entry name" value="P-loop containing nucleotide triphosphate hydrolases"/>
    <property type="match status" value="1"/>
</dbReference>
<keyword evidence="5" id="KW-1185">Reference proteome</keyword>
<evidence type="ECO:0000256" key="2">
    <source>
        <dbReference type="SAM" id="MobiDB-lite"/>
    </source>
</evidence>
<feature type="region of interest" description="Disordered" evidence="2">
    <location>
        <begin position="1"/>
        <end position="21"/>
    </location>
</feature>
<name>A0A166IVZ7_9AGAM</name>
<dbReference type="OrthoDB" id="7464126at2759"/>
<keyword evidence="1" id="KW-0677">Repeat</keyword>
<gene>
    <name evidence="4" type="ORF">FIBSPDRAFT_862025</name>
</gene>
<dbReference type="PANTHER" id="PTHR10039">
    <property type="entry name" value="AMELOGENIN"/>
    <property type="match status" value="1"/>
</dbReference>
<evidence type="ECO:0000313" key="4">
    <source>
        <dbReference type="EMBL" id="KZP20230.1"/>
    </source>
</evidence>
<proteinExistence type="predicted"/>
<dbReference type="Proteomes" id="UP000076532">
    <property type="component" value="Unassembled WGS sequence"/>
</dbReference>
<evidence type="ECO:0000256" key="1">
    <source>
        <dbReference type="ARBA" id="ARBA00022737"/>
    </source>
</evidence>
<sequence>MISDRPLKIQRPGQSPDHNSAREEQTFISIGTSGAVTNVGGDYNVYHEPADSAIHTSAVMKCIQDVQMEEKIEKWMDVPDTSLNFNAAGKKHTPDTGSWLLDGSTFKGWKEDPDSLLWLHGGPGCGKTVLCAAAIQAVIDFCDSKASTGYAYFFFDARSAEASLLAHEKLVRSIIMQLAHRCDGIPAALAEMYAKYDKGSRQPPIDVLEATLLRIITSFDDVFIVIDSLDECSEREEVIQWIHSIASSASGKLHMAVSSRPKPEIIQGLRLLSQLKEVSISGHQIESDIQSYLNTRLSLRDAAKWTSTQKEMIGAALMDGADGMFRWVALQADHLIKSASPRELAKQLKSLPRDLNESYSRTLAESPDPGNLKRLLQWLAYSRRAMTIKEIAEVAVIDFGDDDSGLPVYGADRRFADPDHVLSLCYGLVTEVEVNIESKSWRTPILKRGIKLAHFSVKEYLISEHILSGAAANFHTDEQLSHSIIAQTSLAYLLHLVKSDSFSKDSPLSFPLARYAAEHWVAHCHSAGSDQSSTAALQQLQLHFFEPSPSYAMRNWLYLHDVEELDKLGLDRKADNLASPFYCTNTTLGSG</sequence>